<dbReference type="EMBL" id="WMBR01000009">
    <property type="protein sequence ID" value="MXP24157.1"/>
    <property type="molecule type" value="Genomic_DNA"/>
</dbReference>
<keyword evidence="2" id="KW-1185">Reference proteome</keyword>
<dbReference type="Proteomes" id="UP000475545">
    <property type="component" value="Unassembled WGS sequence"/>
</dbReference>
<evidence type="ECO:0000313" key="1">
    <source>
        <dbReference type="EMBL" id="MXP24157.1"/>
    </source>
</evidence>
<dbReference type="SUPFAM" id="SSF55961">
    <property type="entry name" value="Bet v1-like"/>
    <property type="match status" value="1"/>
</dbReference>
<evidence type="ECO:0000313" key="2">
    <source>
        <dbReference type="Proteomes" id="UP000475545"/>
    </source>
</evidence>
<proteinExistence type="predicted"/>
<dbReference type="Gene3D" id="3.30.530.20">
    <property type="match status" value="1"/>
</dbReference>
<dbReference type="AlphaFoldDB" id="A0A6L7GX95"/>
<organism evidence="1 2">
    <name type="scientific">Gordonia mangrovi</name>
    <dbReference type="NCBI Taxonomy" id="2665643"/>
    <lineage>
        <taxon>Bacteria</taxon>
        <taxon>Bacillati</taxon>
        <taxon>Actinomycetota</taxon>
        <taxon>Actinomycetes</taxon>
        <taxon>Mycobacteriales</taxon>
        <taxon>Gordoniaceae</taxon>
        <taxon>Gordonia</taxon>
    </lineage>
</organism>
<dbReference type="Pfam" id="PF10604">
    <property type="entry name" value="Polyketide_cyc2"/>
    <property type="match status" value="1"/>
</dbReference>
<dbReference type="RefSeq" id="WP_160904355.1">
    <property type="nucleotide sequence ID" value="NZ_CP102850.1"/>
</dbReference>
<gene>
    <name evidence="1" type="ORF">GIY30_22735</name>
</gene>
<protein>
    <recommendedName>
        <fullName evidence="3">SRPBCC family protein</fullName>
    </recommendedName>
</protein>
<accession>A0A6L7GX95</accession>
<reference evidence="1 2" key="1">
    <citation type="submission" date="2019-11" db="EMBL/GenBank/DDBJ databases">
        <title>Gordonia sp. nov., a novel actinobacterium isolated from mangrove soil in Hainan.</title>
        <authorList>
            <person name="Huang X."/>
            <person name="Xie Y."/>
            <person name="Chu X."/>
            <person name="Xiao K."/>
        </authorList>
    </citation>
    <scope>NUCLEOTIDE SEQUENCE [LARGE SCALE GENOMIC DNA]</scope>
    <source>
        <strain evidence="1 2">HNM0687</strain>
    </source>
</reference>
<dbReference type="InterPro" id="IPR023393">
    <property type="entry name" value="START-like_dom_sf"/>
</dbReference>
<comment type="caution">
    <text evidence="1">The sequence shown here is derived from an EMBL/GenBank/DDBJ whole genome shotgun (WGS) entry which is preliminary data.</text>
</comment>
<sequence>MASIYKSADLSVTPEQAWDFIDRFTRSEVHVFSGASAERQEGDYRVVTDLEGNEVWELGVAVDPEHRRATYTVPNLFGATFHAASMQIFETDGAGCRLVWITDVLPNSFAEEYGEFYVGLFDDLVTAVEKSVL</sequence>
<name>A0A6L7GX95_9ACTN</name>
<dbReference type="InterPro" id="IPR019587">
    <property type="entry name" value="Polyketide_cyclase/dehydratase"/>
</dbReference>
<evidence type="ECO:0008006" key="3">
    <source>
        <dbReference type="Google" id="ProtNLM"/>
    </source>
</evidence>